<keyword evidence="1" id="KW-0175">Coiled coil</keyword>
<organism evidence="3 4">
    <name type="scientific">Tritrichomonas musculus</name>
    <dbReference type="NCBI Taxonomy" id="1915356"/>
    <lineage>
        <taxon>Eukaryota</taxon>
        <taxon>Metamonada</taxon>
        <taxon>Parabasalia</taxon>
        <taxon>Tritrichomonadida</taxon>
        <taxon>Tritrichomonadidae</taxon>
        <taxon>Tritrichomonas</taxon>
    </lineage>
</organism>
<feature type="region of interest" description="Disordered" evidence="2">
    <location>
        <begin position="815"/>
        <end position="846"/>
    </location>
</feature>
<feature type="compositionally biased region" description="Low complexity" evidence="2">
    <location>
        <begin position="91"/>
        <end position="104"/>
    </location>
</feature>
<feature type="region of interest" description="Disordered" evidence="2">
    <location>
        <begin position="1295"/>
        <end position="1323"/>
    </location>
</feature>
<feature type="region of interest" description="Disordered" evidence="2">
    <location>
        <begin position="91"/>
        <end position="110"/>
    </location>
</feature>
<comment type="caution">
    <text evidence="3">The sequence shown here is derived from an EMBL/GenBank/DDBJ whole genome shotgun (WGS) entry which is preliminary data.</text>
</comment>
<evidence type="ECO:0000256" key="1">
    <source>
        <dbReference type="SAM" id="Coils"/>
    </source>
</evidence>
<evidence type="ECO:0000256" key="2">
    <source>
        <dbReference type="SAM" id="MobiDB-lite"/>
    </source>
</evidence>
<feature type="compositionally biased region" description="Basic and acidic residues" evidence="2">
    <location>
        <begin position="1339"/>
        <end position="1349"/>
    </location>
</feature>
<keyword evidence="4" id="KW-1185">Reference proteome</keyword>
<feature type="coiled-coil region" evidence="1">
    <location>
        <begin position="904"/>
        <end position="1034"/>
    </location>
</feature>
<feature type="compositionally biased region" description="Basic and acidic residues" evidence="2">
    <location>
        <begin position="830"/>
        <end position="846"/>
    </location>
</feature>
<feature type="region of interest" description="Disordered" evidence="2">
    <location>
        <begin position="190"/>
        <end position="217"/>
    </location>
</feature>
<evidence type="ECO:0008006" key="5">
    <source>
        <dbReference type="Google" id="ProtNLM"/>
    </source>
</evidence>
<feature type="region of interest" description="Disordered" evidence="2">
    <location>
        <begin position="1151"/>
        <end position="1199"/>
    </location>
</feature>
<feature type="compositionally biased region" description="Low complexity" evidence="2">
    <location>
        <begin position="190"/>
        <end position="216"/>
    </location>
</feature>
<evidence type="ECO:0000313" key="3">
    <source>
        <dbReference type="EMBL" id="KAK8891763.1"/>
    </source>
</evidence>
<accession>A0ABR2KLC0</accession>
<name>A0ABR2KLC0_9EUKA</name>
<protein>
    <recommendedName>
        <fullName evidence="5">Viral A-type inclusion protein</fullName>
    </recommendedName>
</protein>
<dbReference type="EMBL" id="JAPFFF010000004">
    <property type="protein sequence ID" value="KAK8891763.1"/>
    <property type="molecule type" value="Genomic_DNA"/>
</dbReference>
<feature type="compositionally biased region" description="Polar residues" evidence="2">
    <location>
        <begin position="815"/>
        <end position="827"/>
    </location>
</feature>
<gene>
    <name evidence="3" type="ORF">M9Y10_028983</name>
</gene>
<feature type="region of interest" description="Disordered" evidence="2">
    <location>
        <begin position="1330"/>
        <end position="1349"/>
    </location>
</feature>
<feature type="compositionally biased region" description="Basic and acidic residues" evidence="2">
    <location>
        <begin position="1151"/>
        <end position="1196"/>
    </location>
</feature>
<feature type="compositionally biased region" description="Low complexity" evidence="2">
    <location>
        <begin position="462"/>
        <end position="493"/>
    </location>
</feature>
<dbReference type="Proteomes" id="UP001470230">
    <property type="component" value="Unassembled WGS sequence"/>
</dbReference>
<feature type="coiled-coil region" evidence="1">
    <location>
        <begin position="221"/>
        <end position="262"/>
    </location>
</feature>
<reference evidence="3 4" key="1">
    <citation type="submission" date="2024-04" db="EMBL/GenBank/DDBJ databases">
        <title>Tritrichomonas musculus Genome.</title>
        <authorList>
            <person name="Alves-Ferreira E."/>
            <person name="Grigg M."/>
            <person name="Lorenzi H."/>
            <person name="Galac M."/>
        </authorList>
    </citation>
    <scope>NUCLEOTIDE SEQUENCE [LARGE SCALE GENOMIC DNA]</scope>
    <source>
        <strain evidence="3 4">EAF2021</strain>
    </source>
</reference>
<feature type="compositionally biased region" description="Polar residues" evidence="2">
    <location>
        <begin position="430"/>
        <end position="447"/>
    </location>
</feature>
<feature type="region of interest" description="Disordered" evidence="2">
    <location>
        <begin position="713"/>
        <end position="748"/>
    </location>
</feature>
<feature type="region of interest" description="Disordered" evidence="2">
    <location>
        <begin position="429"/>
        <end position="504"/>
    </location>
</feature>
<proteinExistence type="predicted"/>
<sequence length="1349" mass="155760">MQQSSPSSPKAKPFKPNFEQEESFQNLTQFFNGWNENNLSEAISDPEKNKELQTLVNNFFITVCQTFKENKVNPKVFEFTELCLNQLEKSQQNENADQQSSSQSDYKKEQLNEKKLIEETSKKVTNRIASQIKIKTPISEVALVEKINERVQKYKDTLQEIIESFDLPQNTSPDSIVPVLRTKFEYANANSNSNLNNTNQNGSKSNVSKSSNTKPSLKQQLIDVTNELANVRHQLQKTEDEIENKDNQIKEMKDSIQQLKSKTQNTTLIQEMNNELVDNRVEYGRMKSENVALKKENLNVHKRCEALEQKLEKYKQQVIEDKEINTELIKKLSETKNQLKQHQKQMDETSQETIKQRDQQQSLQVVNFIDQLTKQYENQAEELSQESNFRKHIVDSFKKLNQVNQELEHQLEISESKVNDLTRRLEHAQTNDSSYTALNTSYQNGLTVNDRNVNIDNDDNNNNDNNNHNDNNDHNNNNNYNDNNNHNDNNNGNNKHHKHHKNNANYVDDGFIQDIQKQIDSINDEESKTPILNILSETNQPVPERVSRSVNSLVNTINKNIENATVAEENKTRNELLLNTCGSVLVYLNNLIETGEITRWTMNNHSFDEARSLLSTQVATITRFIKENCKGVVEDKSMISAFLKFKDPNQLDQYLQDYISKYENQGQNNDNENNNDQAESELMVLLLQAVSAGIVLHSYALQAKGQVERQAQDIKAMKSQTDKQQKREKQTTRELKAAQDGAQRSDKAIRSVKSVLRKAVIESDENNCHPNLILEQLEKIDDVEDQNNKSNPNQNEYTNQQYTKDLQAKLKDLQTKVQEQNEQIQDLNNEAEKESSKKEEENSAHIKNLEEQVKKLQKKNEKLKGKNATYKQRLRSSDNNNNVTNTVEETTNYSTLQSSQNILGNQLEADLDAAKDENVHLKQENERLVGEKERLYQKIQEINDSSVEKLNKLKASLKKSKQRIEEDYEKKREEYRATIAQNEAIIADLENEVQAAKESESETKDVINILNNDLNDIKDKFNTLQAEYRIMRSRLVGKEEEIKREKATFDAQFRLKQFASQTEAQAQIDAYRYENETKTRDFLVSVCRLFNEYVDPSAKIDYESVLDMLDRVSKDTKANMESAKQAQKAVKELDTVRKQLGIKKSAKLSENIHDLQRQNRQLGDKLKTIENEAKKEKEKEKENDKDKSNSNKDDKVQNWPEWANSLYDQVLKEDGFSDAKSEKEVQRAIEEAVLTAAGNPRTSRYLDFLRAEKKLVLSGKSTKDAKVKNPKLSLSQLMATAITITRLMKMSGHKPSPIAISIEPDEEEQQIRRSGNPDKSNVKPLFKQFVRNQSAQENDEQKEKQQKNQ</sequence>
<evidence type="ECO:0000313" key="4">
    <source>
        <dbReference type="Proteomes" id="UP001470230"/>
    </source>
</evidence>